<name>A0ACB5STT3_AMBMO</name>
<comment type="caution">
    <text evidence="1">The sequence shown here is derived from an EMBL/GenBank/DDBJ whole genome shotgun (WGS) entry which is preliminary data.</text>
</comment>
<evidence type="ECO:0000313" key="2">
    <source>
        <dbReference type="Proteomes" id="UP001165064"/>
    </source>
</evidence>
<sequence length="75" mass="8526">MDQLGWKYYIVFCVLDAVIVINIFFLYPETKGYSLEEIAEIFEGPNAAVDIEQATPEMKQKISHSEYSAESSSNL</sequence>
<organism evidence="1 2">
    <name type="scientific">Ambrosiozyma monospora</name>
    <name type="common">Yeast</name>
    <name type="synonym">Endomycopsis monosporus</name>
    <dbReference type="NCBI Taxonomy" id="43982"/>
    <lineage>
        <taxon>Eukaryota</taxon>
        <taxon>Fungi</taxon>
        <taxon>Dikarya</taxon>
        <taxon>Ascomycota</taxon>
        <taxon>Saccharomycotina</taxon>
        <taxon>Pichiomycetes</taxon>
        <taxon>Pichiales</taxon>
        <taxon>Pichiaceae</taxon>
        <taxon>Ambrosiozyma</taxon>
    </lineage>
</organism>
<reference evidence="1" key="1">
    <citation type="submission" date="2023-04" db="EMBL/GenBank/DDBJ databases">
        <title>Ambrosiozyma monospora NBRC 10751.</title>
        <authorList>
            <person name="Ichikawa N."/>
            <person name="Sato H."/>
            <person name="Tonouchi N."/>
        </authorList>
    </citation>
    <scope>NUCLEOTIDE SEQUENCE</scope>
    <source>
        <strain evidence="1">NBRC 10751</strain>
    </source>
</reference>
<gene>
    <name evidence="1" type="ORF">Amon02_000093500</name>
</gene>
<dbReference type="EMBL" id="BSXS01000392">
    <property type="protein sequence ID" value="GME72307.1"/>
    <property type="molecule type" value="Genomic_DNA"/>
</dbReference>
<evidence type="ECO:0000313" key="1">
    <source>
        <dbReference type="EMBL" id="GME72307.1"/>
    </source>
</evidence>
<proteinExistence type="predicted"/>
<dbReference type="Proteomes" id="UP001165064">
    <property type="component" value="Unassembled WGS sequence"/>
</dbReference>
<protein>
    <submittedName>
        <fullName evidence="1">Unnamed protein product</fullName>
    </submittedName>
</protein>
<accession>A0ACB5STT3</accession>
<keyword evidence="2" id="KW-1185">Reference proteome</keyword>